<name>A0ABU1ZXL0_9CORY</name>
<feature type="transmembrane region" description="Helical" evidence="1">
    <location>
        <begin position="64"/>
        <end position="86"/>
    </location>
</feature>
<keyword evidence="3" id="KW-0813">Transport</keyword>
<evidence type="ECO:0000313" key="3">
    <source>
        <dbReference type="EMBL" id="MDR7329098.1"/>
    </source>
</evidence>
<keyword evidence="3" id="KW-0406">Ion transport</keyword>
<feature type="transmembrane region" description="Helical" evidence="1">
    <location>
        <begin position="135"/>
        <end position="156"/>
    </location>
</feature>
<reference evidence="3" key="1">
    <citation type="submission" date="2023-07" db="EMBL/GenBank/DDBJ databases">
        <title>Sequencing the genomes of 1000 actinobacteria strains.</title>
        <authorList>
            <person name="Klenk H.-P."/>
        </authorList>
    </citation>
    <scope>NUCLEOTIDE SEQUENCE</scope>
    <source>
        <strain evidence="3">DSM 107476</strain>
    </source>
</reference>
<organism evidence="3 4">
    <name type="scientific">Corynebacterium guangdongense</name>
    <dbReference type="NCBI Taxonomy" id="1783348"/>
    <lineage>
        <taxon>Bacteria</taxon>
        <taxon>Bacillati</taxon>
        <taxon>Actinomycetota</taxon>
        <taxon>Actinomycetes</taxon>
        <taxon>Mycobacteriales</taxon>
        <taxon>Corynebacteriaceae</taxon>
        <taxon>Corynebacterium</taxon>
    </lineage>
</organism>
<keyword evidence="1" id="KW-1133">Transmembrane helix</keyword>
<feature type="transmembrane region" description="Helical" evidence="1">
    <location>
        <begin position="106"/>
        <end position="123"/>
    </location>
</feature>
<comment type="caution">
    <text evidence="3">The sequence shown here is derived from an EMBL/GenBank/DDBJ whole genome shotgun (WGS) entry which is preliminary data.</text>
</comment>
<dbReference type="Gene3D" id="1.10.287.70">
    <property type="match status" value="1"/>
</dbReference>
<proteinExistence type="predicted"/>
<feature type="domain" description="Potassium channel" evidence="2">
    <location>
        <begin position="86"/>
        <end position="158"/>
    </location>
</feature>
<keyword evidence="1" id="KW-0472">Membrane</keyword>
<dbReference type="Proteomes" id="UP001180840">
    <property type="component" value="Unassembled WGS sequence"/>
</dbReference>
<keyword evidence="1" id="KW-0812">Transmembrane</keyword>
<evidence type="ECO:0000313" key="4">
    <source>
        <dbReference type="Proteomes" id="UP001180840"/>
    </source>
</evidence>
<accession>A0ABU1ZXL0</accession>
<protein>
    <submittedName>
        <fullName evidence="3">Voltage-gated potassium channel Kch</fullName>
    </submittedName>
</protein>
<dbReference type="Pfam" id="PF07885">
    <property type="entry name" value="Ion_trans_2"/>
    <property type="match status" value="1"/>
</dbReference>
<evidence type="ECO:0000256" key="1">
    <source>
        <dbReference type="SAM" id="Phobius"/>
    </source>
</evidence>
<dbReference type="InterPro" id="IPR013099">
    <property type="entry name" value="K_chnl_dom"/>
</dbReference>
<evidence type="ECO:0000259" key="2">
    <source>
        <dbReference type="Pfam" id="PF07885"/>
    </source>
</evidence>
<gene>
    <name evidence="3" type="ORF">J2S39_000774</name>
</gene>
<dbReference type="SUPFAM" id="SSF81324">
    <property type="entry name" value="Voltage-gated potassium channels"/>
    <property type="match status" value="1"/>
</dbReference>
<dbReference type="GO" id="GO:0034220">
    <property type="term" value="P:monoatomic ion transmembrane transport"/>
    <property type="evidence" value="ECO:0007669"/>
    <property type="project" value="UniProtKB-KW"/>
</dbReference>
<sequence length="305" mass="32559">MDIVSVDIVFTLAGAAVIATGLREIFHTLFHPWARGSLSKAAFHVAWRASKAVDHRFGSGVGPAVMVTVIFAWVALQVLGWALIYYPHIPEGFTYGEGVDAASSPAVVEALYVSLMALGTLGYGDVVATGGWLRLVAPLEALTGFAVLTAALAWFTQVYPPLLRRRALALELKELADVRYAESLGELDDVSVSRTLDQVTVGLGQVHSDFAHHAEGFYFREPDPEISLSHQLSHAFRLRDAALGSDRPAVRMSGRRLATGLAALAGRLDDDFLHTGGTVEEIVAAFAAEHGHGLAGTDDGTTRSG</sequence>
<dbReference type="RefSeq" id="WP_290198068.1">
    <property type="nucleotide sequence ID" value="NZ_CP047654.1"/>
</dbReference>
<keyword evidence="4" id="KW-1185">Reference proteome</keyword>
<keyword evidence="3" id="KW-0407">Ion channel</keyword>
<dbReference type="EMBL" id="JAVDXZ010000001">
    <property type="protein sequence ID" value="MDR7329098.1"/>
    <property type="molecule type" value="Genomic_DNA"/>
</dbReference>